<evidence type="ECO:0000256" key="2">
    <source>
        <dbReference type="ARBA" id="ARBA00023015"/>
    </source>
</evidence>
<dbReference type="RefSeq" id="WP_059963179.1">
    <property type="nucleotide sequence ID" value="NZ_CP013464.1"/>
</dbReference>
<dbReference type="Proteomes" id="UP000062998">
    <property type="component" value="Unassembled WGS sequence"/>
</dbReference>
<evidence type="ECO:0000256" key="4">
    <source>
        <dbReference type="ARBA" id="ARBA00023163"/>
    </source>
</evidence>
<evidence type="ECO:0000256" key="3">
    <source>
        <dbReference type="ARBA" id="ARBA00023125"/>
    </source>
</evidence>
<organism evidence="6 7">
    <name type="scientific">Burkholderia ubonensis</name>
    <dbReference type="NCBI Taxonomy" id="101571"/>
    <lineage>
        <taxon>Bacteria</taxon>
        <taxon>Pseudomonadati</taxon>
        <taxon>Pseudomonadota</taxon>
        <taxon>Betaproteobacteria</taxon>
        <taxon>Burkholderiales</taxon>
        <taxon>Burkholderiaceae</taxon>
        <taxon>Burkholderia</taxon>
        <taxon>Burkholderia cepacia complex</taxon>
    </lineage>
</organism>
<reference evidence="6 7" key="1">
    <citation type="submission" date="2015-11" db="EMBL/GenBank/DDBJ databases">
        <title>Expanding the genomic diversity of Burkholderia species for the development of highly accurate diagnostics.</title>
        <authorList>
            <person name="Sahl J."/>
            <person name="Keim P."/>
            <person name="Wagner D."/>
        </authorList>
    </citation>
    <scope>NUCLEOTIDE SEQUENCE [LARGE SCALE GENOMIC DNA]</scope>
    <source>
        <strain evidence="6 7">MSMB2167WGS</strain>
    </source>
</reference>
<dbReference type="GO" id="GO:0003700">
    <property type="term" value="F:DNA-binding transcription factor activity"/>
    <property type="evidence" value="ECO:0007669"/>
    <property type="project" value="InterPro"/>
</dbReference>
<dbReference type="OrthoDB" id="8885940at2"/>
<proteinExistence type="inferred from homology"/>
<dbReference type="InterPro" id="IPR005119">
    <property type="entry name" value="LysR_subst-bd"/>
</dbReference>
<dbReference type="SUPFAM" id="SSF46785">
    <property type="entry name" value="Winged helix' DNA-binding domain"/>
    <property type="match status" value="1"/>
</dbReference>
<dbReference type="Pfam" id="PF00126">
    <property type="entry name" value="HTH_1"/>
    <property type="match status" value="1"/>
</dbReference>
<name>A0A105ILL0_9BURK</name>
<dbReference type="Pfam" id="PF03466">
    <property type="entry name" value="LysR_substrate"/>
    <property type="match status" value="1"/>
</dbReference>
<dbReference type="PANTHER" id="PTHR30537">
    <property type="entry name" value="HTH-TYPE TRANSCRIPTIONAL REGULATOR"/>
    <property type="match status" value="1"/>
</dbReference>
<feature type="domain" description="HTH lysR-type" evidence="5">
    <location>
        <begin position="1"/>
        <end position="59"/>
    </location>
</feature>
<dbReference type="CDD" id="cd08422">
    <property type="entry name" value="PBP2_CrgA_like"/>
    <property type="match status" value="1"/>
</dbReference>
<dbReference type="AlphaFoldDB" id="A0A105ILL0"/>
<dbReference type="InterPro" id="IPR036388">
    <property type="entry name" value="WH-like_DNA-bd_sf"/>
</dbReference>
<dbReference type="EMBL" id="LPIX01000034">
    <property type="protein sequence ID" value="KWE07276.1"/>
    <property type="molecule type" value="Genomic_DNA"/>
</dbReference>
<comment type="caution">
    <text evidence="6">The sequence shown here is derived from an EMBL/GenBank/DDBJ whole genome shotgun (WGS) entry which is preliminary data.</text>
</comment>
<dbReference type="InterPro" id="IPR036390">
    <property type="entry name" value="WH_DNA-bd_sf"/>
</dbReference>
<keyword evidence="2" id="KW-0805">Transcription regulation</keyword>
<sequence>MDLLAAMRIFVRVVERGNLSRAAKDLGLGQPTVSDRVERLERFLGVRLLLRSTRAVSCTDEGILFYQRSKIVLDAADEARAVVTLGNKIVRGRIRIAAPHGLGEVVLPEILTVIREHNPQLYIDLILNDEITDPVTEGVDISLRLGQIGDGNFVARRLGYVRRVLVASPSYIEKHGLPEEPTDIVGHPFIRVTGLFNDGQLRLMSPSKSVRPTPINIVISTSHWRPVYELLLNGAGIGVLQEHVCVDALASGRLVRLLPDYTVPGFDLHALLPVTRPVPSKTQVVVKILEEYLPKAMARAADPATLDV</sequence>
<keyword evidence="4" id="KW-0804">Transcription</keyword>
<dbReference type="FunFam" id="1.10.10.10:FF:000001">
    <property type="entry name" value="LysR family transcriptional regulator"/>
    <property type="match status" value="1"/>
</dbReference>
<evidence type="ECO:0000259" key="5">
    <source>
        <dbReference type="PROSITE" id="PS50931"/>
    </source>
</evidence>
<dbReference type="PROSITE" id="PS50931">
    <property type="entry name" value="HTH_LYSR"/>
    <property type="match status" value="1"/>
</dbReference>
<dbReference type="InterPro" id="IPR058163">
    <property type="entry name" value="LysR-type_TF_proteobact-type"/>
</dbReference>
<dbReference type="InterPro" id="IPR000847">
    <property type="entry name" value="LysR_HTH_N"/>
</dbReference>
<dbReference type="PANTHER" id="PTHR30537:SF5">
    <property type="entry name" value="HTH-TYPE TRANSCRIPTIONAL ACTIVATOR TTDR-RELATED"/>
    <property type="match status" value="1"/>
</dbReference>
<dbReference type="GO" id="GO:0003677">
    <property type="term" value="F:DNA binding"/>
    <property type="evidence" value="ECO:0007669"/>
    <property type="project" value="UniProtKB-KW"/>
</dbReference>
<keyword evidence="3" id="KW-0238">DNA-binding</keyword>
<accession>A0A105ILL0</accession>
<evidence type="ECO:0000313" key="7">
    <source>
        <dbReference type="Proteomes" id="UP000062998"/>
    </source>
</evidence>
<protein>
    <submittedName>
        <fullName evidence="6">LysR family transcriptional regulator</fullName>
    </submittedName>
</protein>
<evidence type="ECO:0000313" key="6">
    <source>
        <dbReference type="EMBL" id="KWE07276.1"/>
    </source>
</evidence>
<dbReference type="Gene3D" id="3.40.190.290">
    <property type="match status" value="1"/>
</dbReference>
<comment type="similarity">
    <text evidence="1">Belongs to the LysR transcriptional regulatory family.</text>
</comment>
<evidence type="ECO:0000256" key="1">
    <source>
        <dbReference type="ARBA" id="ARBA00009437"/>
    </source>
</evidence>
<dbReference type="SUPFAM" id="SSF53850">
    <property type="entry name" value="Periplasmic binding protein-like II"/>
    <property type="match status" value="1"/>
</dbReference>
<dbReference type="Gene3D" id="1.10.10.10">
    <property type="entry name" value="Winged helix-like DNA-binding domain superfamily/Winged helix DNA-binding domain"/>
    <property type="match status" value="1"/>
</dbReference>
<gene>
    <name evidence="6" type="ORF">WL73_09520</name>
</gene>
<dbReference type="PRINTS" id="PR00039">
    <property type="entry name" value="HTHLYSR"/>
</dbReference>